<dbReference type="InterPro" id="IPR025874">
    <property type="entry name" value="DZR"/>
</dbReference>
<dbReference type="AlphaFoldDB" id="A0A4Q0W110"/>
<name>A0A4Q0W110_9BACI</name>
<proteinExistence type="predicted"/>
<dbReference type="Pfam" id="PF12773">
    <property type="entry name" value="DZR"/>
    <property type="match status" value="1"/>
</dbReference>
<protein>
    <recommendedName>
        <fullName evidence="2">DZANK-type domain-containing protein</fullName>
    </recommendedName>
</protein>
<keyword evidence="1" id="KW-1133">Transmembrane helix</keyword>
<keyword evidence="4" id="KW-1185">Reference proteome</keyword>
<organism evidence="3 4">
    <name type="scientific">Anaerobacillus alkaliphilus</name>
    <dbReference type="NCBI Taxonomy" id="1548597"/>
    <lineage>
        <taxon>Bacteria</taxon>
        <taxon>Bacillati</taxon>
        <taxon>Bacillota</taxon>
        <taxon>Bacilli</taxon>
        <taxon>Bacillales</taxon>
        <taxon>Bacillaceae</taxon>
        <taxon>Anaerobacillus</taxon>
    </lineage>
</organism>
<dbReference type="Proteomes" id="UP000290649">
    <property type="component" value="Unassembled WGS sequence"/>
</dbReference>
<feature type="transmembrane region" description="Helical" evidence="1">
    <location>
        <begin position="50"/>
        <end position="73"/>
    </location>
</feature>
<evidence type="ECO:0000259" key="2">
    <source>
        <dbReference type="Pfam" id="PF12773"/>
    </source>
</evidence>
<dbReference type="EMBL" id="QOUX01000001">
    <property type="protein sequence ID" value="RXJ04341.1"/>
    <property type="molecule type" value="Genomic_DNA"/>
</dbReference>
<keyword evidence="1" id="KW-0812">Transmembrane</keyword>
<dbReference type="PROSITE" id="PS51257">
    <property type="entry name" value="PROKAR_LIPOPROTEIN"/>
    <property type="match status" value="1"/>
</dbReference>
<feature type="domain" description="DZANK-type" evidence="2">
    <location>
        <begin position="122"/>
        <end position="165"/>
    </location>
</feature>
<gene>
    <name evidence="3" type="ORF">DS745_02855</name>
</gene>
<keyword evidence="1" id="KW-0472">Membrane</keyword>
<feature type="transmembrane region" description="Helical" evidence="1">
    <location>
        <begin position="20"/>
        <end position="38"/>
    </location>
</feature>
<reference evidence="3 4" key="1">
    <citation type="journal article" date="2019" name="Int. J. Syst. Evol. Microbiol.">
        <title>Anaerobacillus alkaliphilus sp. nov., a novel alkaliphilic and moderately halophilic bacterium.</title>
        <authorList>
            <person name="Borsodi A.K."/>
            <person name="Aszalos J.M."/>
            <person name="Bihari P."/>
            <person name="Nagy I."/>
            <person name="Schumann P."/>
            <person name="Sproer C."/>
            <person name="Kovacs A.L."/>
            <person name="Boka K."/>
            <person name="Dobosy P."/>
            <person name="Ovari M."/>
            <person name="Szili-Kovacs T."/>
            <person name="Toth E."/>
        </authorList>
    </citation>
    <scope>NUCLEOTIDE SEQUENCE [LARGE SCALE GENOMIC DNA]</scope>
    <source>
        <strain evidence="3 4">B16-10</strain>
    </source>
</reference>
<dbReference type="OrthoDB" id="9788304at2"/>
<evidence type="ECO:0000313" key="4">
    <source>
        <dbReference type="Proteomes" id="UP000290649"/>
    </source>
</evidence>
<comment type="caution">
    <text evidence="3">The sequence shown here is derived from an EMBL/GenBank/DDBJ whole genome shotgun (WGS) entry which is preliminary data.</text>
</comment>
<dbReference type="RefSeq" id="WP_129076687.1">
    <property type="nucleotide sequence ID" value="NZ_QOUX01000001.1"/>
</dbReference>
<sequence length="168" mass="18413">MDNNKFVSEKHVKARGTFRLFGPLLILVGAGCMLVAFIDFFTLGPFEEPTLFWLFFLAMPFLFIGVVLSNLGYGGTVAKYQSREYAPVVKDTFNYLAKETKSGVKEVANAIQSGGTNSSITCRICDHDNPTNANFCNGCGEKLAQRCKKCDQINVSGARFCNHCGGTL</sequence>
<evidence type="ECO:0000313" key="3">
    <source>
        <dbReference type="EMBL" id="RXJ04341.1"/>
    </source>
</evidence>
<accession>A0A4Q0W110</accession>
<evidence type="ECO:0000256" key="1">
    <source>
        <dbReference type="SAM" id="Phobius"/>
    </source>
</evidence>